<name>A0A811K742_9BILA</name>
<dbReference type="GO" id="GO:0005863">
    <property type="term" value="C:striated muscle myosin thick filament"/>
    <property type="evidence" value="ECO:0007669"/>
    <property type="project" value="UniProtKB-ARBA"/>
</dbReference>
<dbReference type="FunFam" id="1.20.120.720:FF:000001">
    <property type="entry name" value="Myosin heavy chain, muscle"/>
    <property type="match status" value="1"/>
</dbReference>
<dbReference type="PRINTS" id="PR00193">
    <property type="entry name" value="MYOSINHEAVY"/>
</dbReference>
<feature type="compositionally biased region" description="Basic and acidic residues" evidence="10">
    <location>
        <begin position="970"/>
        <end position="1015"/>
    </location>
</feature>
<accession>A0A811K742</accession>
<evidence type="ECO:0000256" key="9">
    <source>
        <dbReference type="SAM" id="Coils"/>
    </source>
</evidence>
<dbReference type="Gene3D" id="1.20.58.530">
    <property type="match status" value="1"/>
</dbReference>
<evidence type="ECO:0000256" key="8">
    <source>
        <dbReference type="PROSITE-ProRule" id="PRU00782"/>
    </source>
</evidence>
<dbReference type="GO" id="GO:0005524">
    <property type="term" value="F:ATP binding"/>
    <property type="evidence" value="ECO:0007669"/>
    <property type="project" value="UniProtKB-UniRule"/>
</dbReference>
<dbReference type="Proteomes" id="UP000614601">
    <property type="component" value="Unassembled WGS sequence"/>
</dbReference>
<dbReference type="InterPro" id="IPR004009">
    <property type="entry name" value="SH3_Myosin"/>
</dbReference>
<dbReference type="Gene3D" id="1.20.5.1160">
    <property type="entry name" value="Vasodilator-stimulated phosphoprotein"/>
    <property type="match status" value="1"/>
</dbReference>
<evidence type="ECO:0000256" key="4">
    <source>
        <dbReference type="ARBA" id="ARBA00023054"/>
    </source>
</evidence>
<feature type="compositionally biased region" description="Basic and acidic residues" evidence="10">
    <location>
        <begin position="931"/>
        <end position="959"/>
    </location>
</feature>
<feature type="region of interest" description="Disordered" evidence="10">
    <location>
        <begin position="1239"/>
        <end position="1258"/>
    </location>
</feature>
<dbReference type="PANTHER" id="PTHR13140:SF857">
    <property type="entry name" value="MYOSIN-11"/>
    <property type="match status" value="1"/>
</dbReference>
<dbReference type="Gene3D" id="1.20.5.340">
    <property type="match status" value="2"/>
</dbReference>
<feature type="domain" description="Myosin motor" evidence="11">
    <location>
        <begin position="82"/>
        <end position="788"/>
    </location>
</feature>
<comment type="caution">
    <text evidence="13">The sequence shown here is derived from an EMBL/GenBank/DDBJ whole genome shotgun (WGS) entry which is preliminary data.</text>
</comment>
<keyword evidence="4 9" id="KW-0175">Coiled coil</keyword>
<evidence type="ECO:0000313" key="13">
    <source>
        <dbReference type="EMBL" id="CAD5211298.1"/>
    </source>
</evidence>
<dbReference type="FunFam" id="1.20.5.370:FF:000008">
    <property type="entry name" value="Myosin heavy chain"/>
    <property type="match status" value="1"/>
</dbReference>
<dbReference type="Gene3D" id="4.10.270.10">
    <property type="entry name" value="Myosin, subunit A"/>
    <property type="match status" value="1"/>
</dbReference>
<dbReference type="FunFam" id="1.10.10.820:FF:000001">
    <property type="entry name" value="Myosin heavy chain"/>
    <property type="match status" value="1"/>
</dbReference>
<dbReference type="Gene3D" id="6.20.240.20">
    <property type="match status" value="1"/>
</dbReference>
<dbReference type="Gene3D" id="1.20.5.370">
    <property type="match status" value="1"/>
</dbReference>
<dbReference type="Gene3D" id="3.40.850.10">
    <property type="entry name" value="Kinesin motor domain"/>
    <property type="match status" value="1"/>
</dbReference>
<dbReference type="Gene3D" id="2.30.30.360">
    <property type="entry name" value="Myosin S1 fragment, N-terminal"/>
    <property type="match status" value="1"/>
</dbReference>
<evidence type="ECO:0000256" key="5">
    <source>
        <dbReference type="ARBA" id="ARBA00023123"/>
    </source>
</evidence>
<dbReference type="Gene3D" id="1.20.5.170">
    <property type="match status" value="1"/>
</dbReference>
<dbReference type="SUPFAM" id="SSF57997">
    <property type="entry name" value="Tropomyosin"/>
    <property type="match status" value="1"/>
</dbReference>
<dbReference type="PROSITE" id="PS51456">
    <property type="entry name" value="MYOSIN_MOTOR"/>
    <property type="match status" value="1"/>
</dbReference>
<dbReference type="SUPFAM" id="SSF90257">
    <property type="entry name" value="Myosin rod fragments"/>
    <property type="match status" value="4"/>
</dbReference>
<evidence type="ECO:0000256" key="10">
    <source>
        <dbReference type="SAM" id="MobiDB-lite"/>
    </source>
</evidence>
<dbReference type="GO" id="GO:0007015">
    <property type="term" value="P:actin filament organization"/>
    <property type="evidence" value="ECO:0007669"/>
    <property type="project" value="TreeGrafter"/>
</dbReference>
<dbReference type="GO" id="GO:0016459">
    <property type="term" value="C:myosin complex"/>
    <property type="evidence" value="ECO:0007669"/>
    <property type="project" value="UniProtKB-KW"/>
</dbReference>
<evidence type="ECO:0008006" key="15">
    <source>
        <dbReference type="Google" id="ProtNLM"/>
    </source>
</evidence>
<dbReference type="Pfam" id="PF02736">
    <property type="entry name" value="Myosin_N"/>
    <property type="match status" value="1"/>
</dbReference>
<feature type="region of interest" description="Disordered" evidence="10">
    <location>
        <begin position="931"/>
        <end position="1038"/>
    </location>
</feature>
<keyword evidence="14" id="KW-1185">Reference proteome</keyword>
<dbReference type="EMBL" id="CAJFCW020000002">
    <property type="protein sequence ID" value="CAG9093131.1"/>
    <property type="molecule type" value="Genomic_DNA"/>
</dbReference>
<evidence type="ECO:0000313" key="14">
    <source>
        <dbReference type="Proteomes" id="UP000614601"/>
    </source>
</evidence>
<feature type="coiled-coil region" evidence="9">
    <location>
        <begin position="1414"/>
        <end position="1933"/>
    </location>
</feature>
<evidence type="ECO:0000259" key="12">
    <source>
        <dbReference type="PROSITE" id="PS51844"/>
    </source>
</evidence>
<comment type="similarity">
    <text evidence="1 8">Belongs to the TRAFAC class myosin-kinesin ATPase superfamily. Myosin family.</text>
</comment>
<dbReference type="InterPro" id="IPR001609">
    <property type="entry name" value="Myosin_head_motor_dom-like"/>
</dbReference>
<dbReference type="PROSITE" id="PS50096">
    <property type="entry name" value="IQ"/>
    <property type="match status" value="1"/>
</dbReference>
<dbReference type="FunFam" id="1.20.5.370:FF:000009">
    <property type="entry name" value="Myosin heavy chain, isoform G"/>
    <property type="match status" value="1"/>
</dbReference>
<organism evidence="13 14">
    <name type="scientific">Bursaphelenchus okinawaensis</name>
    <dbReference type="NCBI Taxonomy" id="465554"/>
    <lineage>
        <taxon>Eukaryota</taxon>
        <taxon>Metazoa</taxon>
        <taxon>Ecdysozoa</taxon>
        <taxon>Nematoda</taxon>
        <taxon>Chromadorea</taxon>
        <taxon>Rhabditida</taxon>
        <taxon>Tylenchina</taxon>
        <taxon>Tylenchomorpha</taxon>
        <taxon>Aphelenchoidea</taxon>
        <taxon>Aphelenchoididae</taxon>
        <taxon>Bursaphelenchus</taxon>
    </lineage>
</organism>
<dbReference type="SMART" id="SM00242">
    <property type="entry name" value="MYSc"/>
    <property type="match status" value="1"/>
</dbReference>
<dbReference type="GO" id="GO:0051015">
    <property type="term" value="F:actin filament binding"/>
    <property type="evidence" value="ECO:0007669"/>
    <property type="project" value="InterPro"/>
</dbReference>
<protein>
    <recommendedName>
        <fullName evidence="15">Myosin heavy chain</fullName>
    </recommendedName>
</protein>
<proteinExistence type="inferred from homology"/>
<dbReference type="InterPro" id="IPR027417">
    <property type="entry name" value="P-loop_NTPase"/>
</dbReference>
<dbReference type="FunFam" id="2.30.30.360:FF:000001">
    <property type="entry name" value="Myosin heavy chain"/>
    <property type="match status" value="1"/>
</dbReference>
<dbReference type="PANTHER" id="PTHR13140">
    <property type="entry name" value="MYOSIN"/>
    <property type="match status" value="1"/>
</dbReference>
<dbReference type="PROSITE" id="PS51844">
    <property type="entry name" value="SH3_LIKE"/>
    <property type="match status" value="1"/>
</dbReference>
<dbReference type="Pfam" id="PF01576">
    <property type="entry name" value="Myosin_tail_1"/>
    <property type="match status" value="1"/>
</dbReference>
<dbReference type="GO" id="GO:0000146">
    <property type="term" value="F:microfilament motor activity"/>
    <property type="evidence" value="ECO:0007669"/>
    <property type="project" value="TreeGrafter"/>
</dbReference>
<evidence type="ECO:0000256" key="6">
    <source>
        <dbReference type="ARBA" id="ARBA00023175"/>
    </source>
</evidence>
<evidence type="ECO:0000256" key="7">
    <source>
        <dbReference type="ARBA" id="ARBA00023203"/>
    </source>
</evidence>
<dbReference type="InterPro" id="IPR036961">
    <property type="entry name" value="Kinesin_motor_dom_sf"/>
</dbReference>
<dbReference type="CDD" id="cd01377">
    <property type="entry name" value="MYSc_class_II"/>
    <property type="match status" value="1"/>
</dbReference>
<keyword evidence="3 8" id="KW-0067">ATP-binding</keyword>
<dbReference type="EMBL" id="CAJFDH010000002">
    <property type="protein sequence ID" value="CAD5211298.1"/>
    <property type="molecule type" value="Genomic_DNA"/>
</dbReference>
<dbReference type="InterPro" id="IPR002928">
    <property type="entry name" value="Myosin_tail"/>
</dbReference>
<dbReference type="OrthoDB" id="6108017at2759"/>
<dbReference type="Proteomes" id="UP000783686">
    <property type="component" value="Unassembled WGS sequence"/>
</dbReference>
<feature type="binding site" evidence="8">
    <location>
        <begin position="175"/>
        <end position="182"/>
    </location>
    <ligand>
        <name>ATP</name>
        <dbReference type="ChEBI" id="CHEBI:30616"/>
    </ligand>
</feature>
<keyword evidence="7 8" id="KW-0009">Actin-binding</keyword>
<dbReference type="Pfam" id="PF00063">
    <property type="entry name" value="Myosin_head"/>
    <property type="match status" value="1"/>
</dbReference>
<evidence type="ECO:0000256" key="3">
    <source>
        <dbReference type="ARBA" id="ARBA00022840"/>
    </source>
</evidence>
<keyword evidence="6 8" id="KW-0505">Motor protein</keyword>
<evidence type="ECO:0000256" key="2">
    <source>
        <dbReference type="ARBA" id="ARBA00022741"/>
    </source>
</evidence>
<dbReference type="SUPFAM" id="SSF52540">
    <property type="entry name" value="P-loop containing nucleoside triphosphate hydrolases"/>
    <property type="match status" value="1"/>
</dbReference>
<keyword evidence="2 8" id="KW-0547">Nucleotide-binding</keyword>
<dbReference type="FunFam" id="3.40.850.10:FF:000024">
    <property type="entry name" value="Myosin heavy chain, isoform J"/>
    <property type="match status" value="1"/>
</dbReference>
<feature type="domain" description="Myosin N-terminal SH3-like" evidence="12">
    <location>
        <begin position="30"/>
        <end position="78"/>
    </location>
</feature>
<dbReference type="Gene3D" id="1.10.10.820">
    <property type="match status" value="1"/>
</dbReference>
<dbReference type="Gene3D" id="1.20.120.720">
    <property type="entry name" value="Myosin VI head, motor domain, U50 subdomain"/>
    <property type="match status" value="1"/>
</dbReference>
<feature type="region of interest" description="Disordered" evidence="10">
    <location>
        <begin position="1933"/>
        <end position="1966"/>
    </location>
</feature>
<evidence type="ECO:0000256" key="1">
    <source>
        <dbReference type="ARBA" id="ARBA00008314"/>
    </source>
</evidence>
<sequence>MLNEYEKDPGWQYLRHSREKLLEFQSKPYDSKKNVWIPDAEEGYLAAEVKEAKGDNVVVTANGGERTVKKDLIQEMNPSKFEMNEDMSNLSFLNDASVLHNLRSRYATMLIYTYSGLFCVVINPYKRLPIYTDSMARIFMGKRRNEMPPHLFAVSDEAYRNMLQNHENQSMLITGESGAGKTENTKKVISYFASVGAAQAEALGLAPKGDEGGKKVTLEDQIVQTNPVLEAFGNAKTVRNNNSSRFGKFIRIHFNKVGRVASCDIEHYLLEKSRVIRQAPGERCYHIFYQIFSNYKPELKEILKFTKPLPEYWFVAQAELTIDGMNDTEEFALTDEAFDVLNFNAEEKLDCYKLMSGIMHMGNMKFKQRPREEQAEVDETEEAGYAADMFGVGVDEMLTAMIKPKVRVGTEWVAKGQSVEQVNWSIGAMVKGLYARVFHWLVTKCNMTLDQKGLTRDHFIGVLDIAGFEIFDFNSFEQLWINFVNEKLQQFFNHHMFVLEQEEYAREGIQWTFIDFGLDLQACIELIEKPMGIISMLDEECIVPKATDQTLAQKLLEQHLGKHPNFEKPKPPKGKQAEAHFAMRHYAGTVRYNVSNWLEKNKDPLNDTLVAILKASKGCKLLNTVWADYQTQEEAAVAQKAGGKKKGKSGSFMTVSMMYRESLNKLMTMLHTTHPHFIRCIIPNEKKQSGMIDAALVLNQLTCNGVLEGIRICRKGFPNRSNHTDFCLRYAVLAGEEARAHKEPKDSANAILAKLVAQKKMDADEFRVGHTKVFFKAGILAKMEDLRDDRMNEVIGGIQAYCRGYFASVEYGKRKHQADAYLIIQKNIRSWSVLRNWEWYQIYGFIRPQLKGNKVAEEMEKAKKELAAMASQLKKEEEARKVVEAEHKKFADERAKLLEEMELSKSGGAAIEDKISSLSAAKAELERGANDLKDRLADQEARTEETQRNLRRVEKDKQNLNEQISNLESSQEKIEQEKQEREEKIRSLHEAMAKQDEAIAALNKEKKRNEEENRAMAENVQAEEEKNSQSNRSKVKIERSIEDIEDTLERERRHRMDLDKGRKKAENELAATEETIDELSRRKAEIQHKLQSTDEELRDLNQKLDDEQGLVARLNRQLKEQAAKIIELEEELDSERHHRAKSDKSKGAIQMMLEDINDSLDDENGKTTAQIELNKKKELELIRLRQELEQANQTHEGQLALMRKKNADDIANLSERLENMQNSKAKLDKDKDAIRRQLDDVTSQVNEETKNKSEQERLSKTYEGQVAELQSRCDEQHKLIQDYTATRSRLQAENSDMEQQVEDYENQLTSLSKRKAQCLAQLEDAKRTVDEEHQERQGLSGTVKNLEHEIEHIHDCIEEEAQQKEELLRQLSKAKAEAQQWKAKFEGEGLIAADEMEEDRRRRGNKKLEVQDTLQDVNNKIITVEKANSRLIQEAEDARSDMERNRALIAQLEKKQLSFDRIIEDWRRQCDDLAQETERAQQEARRNAADVYSLTTASTSLTEQVDDLKRENKNLTNEIKDLNEQIGSSNRQAHDVGKKVRLYEMEKEEIQHNLDETESALEVEESKVLRLQTEVSQIRAEIDRRIQEKEEDFENTLKNHQRAMESIQTSLETESKGKNQLLQAKKKLETDIHERELALDVANKQNVEAQKSLKRLISQIQELQAQLEEEQRQREEFRENFLIAEKKLQTVLTEKDEQAIHKKALEQQKAKLDADVNEQRSIKSEAQNENLQLAAAKRQAENEIQIVKSELDKAISDLKHTEESFKKVNGDVTRLTEELRQEQAHYEHLDRLRKGLELQIKELQAKLEEAEQGALRVSQRTIEKLEQNVRMRERELDSEQKRHKEVQKQLAKYDRDVRERKFELEEQKKTAGKMQELIEKLQSKIKTHKKQLEEAEEVAGMNLQKYRQIQIALDHAEERADEAENSLVRIKTKFRGRPGLTPSATQPINGGDGAGGVRRSATQGQF</sequence>
<dbReference type="InterPro" id="IPR014751">
    <property type="entry name" value="XRCC4-like_C"/>
</dbReference>
<evidence type="ECO:0000259" key="11">
    <source>
        <dbReference type="PROSITE" id="PS51456"/>
    </source>
</evidence>
<reference evidence="13" key="1">
    <citation type="submission" date="2020-09" db="EMBL/GenBank/DDBJ databases">
        <authorList>
            <person name="Kikuchi T."/>
        </authorList>
    </citation>
    <scope>NUCLEOTIDE SEQUENCE</scope>
    <source>
        <strain evidence="13">SH1</strain>
    </source>
</reference>
<feature type="region of interest" description="Actin-binding" evidence="8">
    <location>
        <begin position="663"/>
        <end position="685"/>
    </location>
</feature>
<keyword evidence="5 8" id="KW-0518">Myosin</keyword>
<dbReference type="InterPro" id="IPR008989">
    <property type="entry name" value="Myosin_S1_N"/>
</dbReference>
<feature type="compositionally biased region" description="Basic and acidic residues" evidence="10">
    <location>
        <begin position="1247"/>
        <end position="1258"/>
    </location>
</feature>
<dbReference type="FunFam" id="1.20.58.530:FF:000001">
    <property type="entry name" value="Myosin heavy chain"/>
    <property type="match status" value="1"/>
</dbReference>
<gene>
    <name evidence="13" type="ORF">BOKJ2_LOCUS3624</name>
</gene>
<dbReference type="GO" id="GO:0016020">
    <property type="term" value="C:membrane"/>
    <property type="evidence" value="ECO:0007669"/>
    <property type="project" value="TreeGrafter"/>
</dbReference>